<keyword evidence="3" id="KW-0282">Flagellum</keyword>
<dbReference type="PANTHER" id="PTHR38138">
    <property type="entry name" value="VNG6441H"/>
    <property type="match status" value="1"/>
</dbReference>
<dbReference type="OrthoDB" id="178148at2157"/>
<dbReference type="InterPro" id="IPR012859">
    <property type="entry name" value="Pilin_N_archaeal"/>
</dbReference>
<evidence type="ECO:0000313" key="4">
    <source>
        <dbReference type="Proteomes" id="UP000198882"/>
    </source>
</evidence>
<dbReference type="PANTHER" id="PTHR38138:SF1">
    <property type="entry name" value="ARCHAEAL TYPE IV PILIN N-TERMINAL DOMAIN-CONTAINING PROTEIN"/>
    <property type="match status" value="1"/>
</dbReference>
<keyword evidence="1" id="KW-0812">Transmembrane</keyword>
<keyword evidence="1" id="KW-0472">Membrane</keyword>
<dbReference type="RefSeq" id="WP_090310474.1">
    <property type="nucleotide sequence ID" value="NZ_FNFE01000006.1"/>
</dbReference>
<evidence type="ECO:0000313" key="3">
    <source>
        <dbReference type="EMBL" id="SDK70850.1"/>
    </source>
</evidence>
<evidence type="ECO:0000259" key="2">
    <source>
        <dbReference type="Pfam" id="PF07790"/>
    </source>
</evidence>
<proteinExistence type="predicted"/>
<accession>A0A1G9E412</accession>
<dbReference type="InterPro" id="IPR013373">
    <property type="entry name" value="Flagellin/pilin_N_arc"/>
</dbReference>
<dbReference type="Proteomes" id="UP000198882">
    <property type="component" value="Unassembled WGS sequence"/>
</dbReference>
<protein>
    <submittedName>
        <fullName evidence="3">Flagellin N-terminal-like domain-containing protein</fullName>
    </submittedName>
</protein>
<name>A0A1G9E412_9EURY</name>
<gene>
    <name evidence="3" type="ORF">SAMN04515672_3749</name>
</gene>
<sequence length="183" mass="19700">MDLTKYRQKLIGSEDERAVSPVIGVILMVAITVILAAVIAAFVLDIGDDMGDSSPSAQIGYDTNSAFNVSPDAGTEDEDDVLGTISHEGGDALDADELEIRVDIEGDDSDEYVLDAVNGFDQTVEIDGLDGGDEFGVGDSHDIVINEESEDYSGESYQVQLIHEPSNSQVWSNEFDIPDYSDE</sequence>
<dbReference type="Pfam" id="PF07790">
    <property type="entry name" value="Pilin_N"/>
    <property type="match status" value="1"/>
</dbReference>
<keyword evidence="4" id="KW-1185">Reference proteome</keyword>
<dbReference type="NCBIfam" id="TIGR02537">
    <property type="entry name" value="arch_flag_Nterm"/>
    <property type="match status" value="1"/>
</dbReference>
<reference evidence="4" key="1">
    <citation type="submission" date="2016-10" db="EMBL/GenBank/DDBJ databases">
        <authorList>
            <person name="Varghese N."/>
            <person name="Submissions S."/>
        </authorList>
    </citation>
    <scope>NUCLEOTIDE SEQUENCE [LARGE SCALE GENOMIC DNA]</scope>
    <source>
        <strain evidence="4">B4,CECT 8067,JCM 17497</strain>
    </source>
</reference>
<keyword evidence="3" id="KW-0966">Cell projection</keyword>
<dbReference type="AlphaFoldDB" id="A0A1G9E412"/>
<keyword evidence="1" id="KW-1133">Transmembrane helix</keyword>
<feature type="domain" description="Archaeal Type IV pilin N-terminal" evidence="2">
    <location>
        <begin position="17"/>
        <end position="106"/>
    </location>
</feature>
<organism evidence="3 4">
    <name type="scientific">Natronorubrum texcoconense</name>
    <dbReference type="NCBI Taxonomy" id="1095776"/>
    <lineage>
        <taxon>Archaea</taxon>
        <taxon>Methanobacteriati</taxon>
        <taxon>Methanobacteriota</taxon>
        <taxon>Stenosarchaea group</taxon>
        <taxon>Halobacteria</taxon>
        <taxon>Halobacteriales</taxon>
        <taxon>Natrialbaceae</taxon>
        <taxon>Natronorubrum</taxon>
    </lineage>
</organism>
<keyword evidence="3" id="KW-0969">Cilium</keyword>
<evidence type="ECO:0000256" key="1">
    <source>
        <dbReference type="SAM" id="Phobius"/>
    </source>
</evidence>
<dbReference type="EMBL" id="FNFE01000006">
    <property type="protein sequence ID" value="SDK70850.1"/>
    <property type="molecule type" value="Genomic_DNA"/>
</dbReference>
<feature type="transmembrane region" description="Helical" evidence="1">
    <location>
        <begin position="21"/>
        <end position="44"/>
    </location>
</feature>